<dbReference type="InterPro" id="IPR045104">
    <property type="entry name" value="Alfin"/>
</dbReference>
<comment type="domain">
    <text evidence="1">The PHD-type zinc finger mediates the binding to H3K4me3.</text>
</comment>
<keyword evidence="1" id="KW-0862">Zinc</keyword>
<comment type="subunit">
    <text evidence="1">Interacts with H3K4me3 and to a lesser extent with H3K4me2.</text>
</comment>
<dbReference type="STRING" id="57577.A0A2K3NFD2"/>
<keyword evidence="1" id="KW-0539">Nucleus</keyword>
<dbReference type="PANTHER" id="PTHR12321:SF98">
    <property type="entry name" value="PHD FINGER PROTEIN ALFIN-LIKE 5"/>
    <property type="match status" value="1"/>
</dbReference>
<sequence>DLAKLMPTEGSRSSYGIPSAEIPSELHESSLGINFAWSGIQKTDWLSLVTAHSDSWLFGVAFYYGAQFVFNKSDREHVFNMINGLPTILEVVDAAEVVNDAAKKQVEEKSSV</sequence>
<dbReference type="GO" id="GO:0008270">
    <property type="term" value="F:zinc ion binding"/>
    <property type="evidence" value="ECO:0007669"/>
    <property type="project" value="UniProtKB-KW"/>
</dbReference>
<comment type="similarity">
    <text evidence="1">Belongs to the Alfin family.</text>
</comment>
<dbReference type="GO" id="GO:0042393">
    <property type="term" value="F:histone binding"/>
    <property type="evidence" value="ECO:0007669"/>
    <property type="project" value="UniProtKB-UniRule"/>
</dbReference>
<keyword evidence="1" id="KW-0804">Transcription</keyword>
<comment type="function">
    <text evidence="1">Histone-binding component that specifically recognizes H3 tails trimethylated on 'Lys-4' (H3K4me3), which mark transcription start sites of virtually all active genes.</text>
</comment>
<keyword evidence="1" id="KW-0156">Chromatin regulator</keyword>
<dbReference type="GO" id="GO:0006355">
    <property type="term" value="P:regulation of DNA-templated transcription"/>
    <property type="evidence" value="ECO:0007669"/>
    <property type="project" value="UniProtKB-UniRule"/>
</dbReference>
<dbReference type="InterPro" id="IPR021998">
    <property type="entry name" value="Alfin_N"/>
</dbReference>
<dbReference type="GO" id="GO:0005634">
    <property type="term" value="C:nucleus"/>
    <property type="evidence" value="ECO:0007669"/>
    <property type="project" value="UniProtKB-SubCell"/>
</dbReference>
<keyword evidence="1" id="KW-0863">Zinc-finger</keyword>
<evidence type="ECO:0000313" key="3">
    <source>
        <dbReference type="EMBL" id="PNY01748.1"/>
    </source>
</evidence>
<dbReference type="GO" id="GO:0000976">
    <property type="term" value="F:transcription cis-regulatory region binding"/>
    <property type="evidence" value="ECO:0007669"/>
    <property type="project" value="TreeGrafter"/>
</dbReference>
<comment type="subcellular location">
    <subcellularLocation>
        <location evidence="1">Nucleus</location>
    </subcellularLocation>
</comment>
<dbReference type="Pfam" id="PF12165">
    <property type="entry name" value="Alfin"/>
    <property type="match status" value="1"/>
</dbReference>
<name>A0A2K3NFD2_TRIPR</name>
<evidence type="ECO:0000259" key="2">
    <source>
        <dbReference type="Pfam" id="PF12165"/>
    </source>
</evidence>
<accession>A0A2K3NFD2</accession>
<dbReference type="EMBL" id="ASHM01020498">
    <property type="protein sequence ID" value="PNY01748.1"/>
    <property type="molecule type" value="Genomic_DNA"/>
</dbReference>
<keyword evidence="1" id="KW-0479">Metal-binding</keyword>
<reference evidence="3 4" key="1">
    <citation type="journal article" date="2014" name="Am. J. Bot.">
        <title>Genome assembly and annotation for red clover (Trifolium pratense; Fabaceae).</title>
        <authorList>
            <person name="Istvanek J."/>
            <person name="Jaros M."/>
            <person name="Krenek A."/>
            <person name="Repkova J."/>
        </authorList>
    </citation>
    <scope>NUCLEOTIDE SEQUENCE [LARGE SCALE GENOMIC DNA]</scope>
    <source>
        <strain evidence="4">cv. Tatra</strain>
        <tissue evidence="3">Young leaves</tissue>
    </source>
</reference>
<comment type="caution">
    <text evidence="3">The sequence shown here is derived from an EMBL/GenBank/DDBJ whole genome shotgun (WGS) entry which is preliminary data.</text>
</comment>
<dbReference type="AlphaFoldDB" id="A0A2K3NFD2"/>
<evidence type="ECO:0000313" key="4">
    <source>
        <dbReference type="Proteomes" id="UP000236291"/>
    </source>
</evidence>
<dbReference type="Proteomes" id="UP000236291">
    <property type="component" value="Unassembled WGS sequence"/>
</dbReference>
<dbReference type="PANTHER" id="PTHR12321">
    <property type="entry name" value="CPG BINDING PROTEIN"/>
    <property type="match status" value="1"/>
</dbReference>
<dbReference type="GO" id="GO:0006325">
    <property type="term" value="P:chromatin organization"/>
    <property type="evidence" value="ECO:0007669"/>
    <property type="project" value="UniProtKB-UniRule"/>
</dbReference>
<proteinExistence type="inferred from homology"/>
<evidence type="ECO:0000256" key="1">
    <source>
        <dbReference type="RuleBase" id="RU369089"/>
    </source>
</evidence>
<gene>
    <name evidence="3" type="ORF">L195_g025049</name>
</gene>
<protein>
    <recommendedName>
        <fullName evidence="1">PHD finger protein ALFIN-LIKE</fullName>
    </recommendedName>
</protein>
<feature type="non-terminal residue" evidence="3">
    <location>
        <position position="1"/>
    </location>
</feature>
<keyword evidence="1" id="KW-0805">Transcription regulation</keyword>
<reference evidence="3 4" key="2">
    <citation type="journal article" date="2017" name="Front. Plant Sci.">
        <title>Gene Classification and Mining of Molecular Markers Useful in Red Clover (Trifolium pratense) Breeding.</title>
        <authorList>
            <person name="Istvanek J."/>
            <person name="Dluhosova J."/>
            <person name="Dluhos P."/>
            <person name="Patkova L."/>
            <person name="Nedelnik J."/>
            <person name="Repkova J."/>
        </authorList>
    </citation>
    <scope>NUCLEOTIDE SEQUENCE [LARGE SCALE GENOMIC DNA]</scope>
    <source>
        <strain evidence="4">cv. Tatra</strain>
        <tissue evidence="3">Young leaves</tissue>
    </source>
</reference>
<organism evidence="3 4">
    <name type="scientific">Trifolium pratense</name>
    <name type="common">Red clover</name>
    <dbReference type="NCBI Taxonomy" id="57577"/>
    <lineage>
        <taxon>Eukaryota</taxon>
        <taxon>Viridiplantae</taxon>
        <taxon>Streptophyta</taxon>
        <taxon>Embryophyta</taxon>
        <taxon>Tracheophyta</taxon>
        <taxon>Spermatophyta</taxon>
        <taxon>Magnoliopsida</taxon>
        <taxon>eudicotyledons</taxon>
        <taxon>Gunneridae</taxon>
        <taxon>Pentapetalae</taxon>
        <taxon>rosids</taxon>
        <taxon>fabids</taxon>
        <taxon>Fabales</taxon>
        <taxon>Fabaceae</taxon>
        <taxon>Papilionoideae</taxon>
        <taxon>50 kb inversion clade</taxon>
        <taxon>NPAAA clade</taxon>
        <taxon>Hologalegina</taxon>
        <taxon>IRL clade</taxon>
        <taxon>Trifolieae</taxon>
        <taxon>Trifolium</taxon>
    </lineage>
</organism>
<dbReference type="GO" id="GO:0003712">
    <property type="term" value="F:transcription coregulator activity"/>
    <property type="evidence" value="ECO:0007669"/>
    <property type="project" value="TreeGrafter"/>
</dbReference>
<feature type="domain" description="Alfin N-terminal" evidence="2">
    <location>
        <begin position="17"/>
        <end position="92"/>
    </location>
</feature>